<evidence type="ECO:0000313" key="9">
    <source>
        <dbReference type="EMBL" id="RRJ65725.1"/>
    </source>
</evidence>
<dbReference type="PROSITE" id="PS50928">
    <property type="entry name" value="ABC_TM1"/>
    <property type="match status" value="1"/>
</dbReference>
<keyword evidence="4 7" id="KW-0812">Transmembrane</keyword>
<evidence type="ECO:0000256" key="6">
    <source>
        <dbReference type="ARBA" id="ARBA00023136"/>
    </source>
</evidence>
<dbReference type="Proteomes" id="UP000267017">
    <property type="component" value="Unassembled WGS sequence"/>
</dbReference>
<dbReference type="AlphaFoldDB" id="A0A3P3U620"/>
<protein>
    <submittedName>
        <fullName evidence="9">Carbohydrate ABC transporter permease</fullName>
    </submittedName>
</protein>
<reference evidence="9 10" key="1">
    <citation type="submission" date="2018-11" db="EMBL/GenBank/DDBJ databases">
        <title>Genome sequencing of Paenibacillus sp. KCOM 3021 (= ChDC PVNT-B20).</title>
        <authorList>
            <person name="Kook J.-K."/>
            <person name="Park S.-N."/>
            <person name="Lim Y.K."/>
        </authorList>
    </citation>
    <scope>NUCLEOTIDE SEQUENCE [LARGE SCALE GENOMIC DNA]</scope>
    <source>
        <strain evidence="9 10">KCOM 3021</strain>
    </source>
</reference>
<dbReference type="Pfam" id="PF00528">
    <property type="entry name" value="BPD_transp_1"/>
    <property type="match status" value="1"/>
</dbReference>
<keyword evidence="6 7" id="KW-0472">Membrane</keyword>
<evidence type="ECO:0000256" key="3">
    <source>
        <dbReference type="ARBA" id="ARBA00022475"/>
    </source>
</evidence>
<name>A0A3P3U620_9BACL</name>
<evidence type="ECO:0000256" key="4">
    <source>
        <dbReference type="ARBA" id="ARBA00022692"/>
    </source>
</evidence>
<comment type="similarity">
    <text evidence="7">Belongs to the binding-protein-dependent transport system permease family.</text>
</comment>
<evidence type="ECO:0000256" key="2">
    <source>
        <dbReference type="ARBA" id="ARBA00022448"/>
    </source>
</evidence>
<dbReference type="CDD" id="cd06261">
    <property type="entry name" value="TM_PBP2"/>
    <property type="match status" value="1"/>
</dbReference>
<sequence>MRQDKTWGNRLFDIINYSVLFIIAIVCVLPFLYVLAVSFASPAEVARGGLILWPKAWSLVSYQYIFSSDTLPRSMLVSIYITVAGTLINLAFTSLMAYPLSKANLRGRNPILLGVLITMLFSGGMIPTYFVVNALNLTNTLWSLMIPNAISAFNLIVLKNFFQQIPDGLEDSAKIDGCNDLGVLLRIVIPLSLPAMATFGLFYAVAHWNTFFNAILYINDNSKWPIQVLLREIVILAQSRVGDTNFDEMNVQPLTIRMAVIVFATIPILLVYPFLQKHFTKGVMLGSVKG</sequence>
<feature type="transmembrane region" description="Helical" evidence="7">
    <location>
        <begin position="110"/>
        <end position="132"/>
    </location>
</feature>
<feature type="domain" description="ABC transmembrane type-1" evidence="8">
    <location>
        <begin position="75"/>
        <end position="275"/>
    </location>
</feature>
<evidence type="ECO:0000259" key="8">
    <source>
        <dbReference type="PROSITE" id="PS50928"/>
    </source>
</evidence>
<keyword evidence="3" id="KW-1003">Cell membrane</keyword>
<dbReference type="InterPro" id="IPR035906">
    <property type="entry name" value="MetI-like_sf"/>
</dbReference>
<feature type="transmembrane region" description="Helical" evidence="7">
    <location>
        <begin position="77"/>
        <end position="98"/>
    </location>
</feature>
<dbReference type="InterPro" id="IPR000515">
    <property type="entry name" value="MetI-like"/>
</dbReference>
<keyword evidence="2 7" id="KW-0813">Transport</keyword>
<dbReference type="GO" id="GO:0055085">
    <property type="term" value="P:transmembrane transport"/>
    <property type="evidence" value="ECO:0007669"/>
    <property type="project" value="InterPro"/>
</dbReference>
<accession>A0A3P3U620</accession>
<dbReference type="SUPFAM" id="SSF161098">
    <property type="entry name" value="MetI-like"/>
    <property type="match status" value="1"/>
</dbReference>
<comment type="subcellular location">
    <subcellularLocation>
        <location evidence="1 7">Cell membrane</location>
        <topology evidence="1 7">Multi-pass membrane protein</topology>
    </subcellularLocation>
</comment>
<feature type="transmembrane region" description="Helical" evidence="7">
    <location>
        <begin position="254"/>
        <end position="275"/>
    </location>
</feature>
<dbReference type="EMBL" id="RRCN01000001">
    <property type="protein sequence ID" value="RRJ65725.1"/>
    <property type="molecule type" value="Genomic_DNA"/>
</dbReference>
<dbReference type="Gene3D" id="1.10.3720.10">
    <property type="entry name" value="MetI-like"/>
    <property type="match status" value="1"/>
</dbReference>
<feature type="transmembrane region" description="Helical" evidence="7">
    <location>
        <begin position="144"/>
        <end position="162"/>
    </location>
</feature>
<proteinExistence type="inferred from homology"/>
<dbReference type="GO" id="GO:0005886">
    <property type="term" value="C:plasma membrane"/>
    <property type="evidence" value="ECO:0007669"/>
    <property type="project" value="UniProtKB-SubCell"/>
</dbReference>
<evidence type="ECO:0000256" key="7">
    <source>
        <dbReference type="RuleBase" id="RU363032"/>
    </source>
</evidence>
<organism evidence="9 10">
    <name type="scientific">Paenibacillus oralis</name>
    <dbReference type="NCBI Taxonomy" id="2490856"/>
    <lineage>
        <taxon>Bacteria</taxon>
        <taxon>Bacillati</taxon>
        <taxon>Bacillota</taxon>
        <taxon>Bacilli</taxon>
        <taxon>Bacillales</taxon>
        <taxon>Paenibacillaceae</taxon>
        <taxon>Paenibacillus</taxon>
    </lineage>
</organism>
<evidence type="ECO:0000256" key="5">
    <source>
        <dbReference type="ARBA" id="ARBA00022989"/>
    </source>
</evidence>
<feature type="transmembrane region" description="Helical" evidence="7">
    <location>
        <begin position="183"/>
        <end position="206"/>
    </location>
</feature>
<keyword evidence="10" id="KW-1185">Reference proteome</keyword>
<comment type="caution">
    <text evidence="9">The sequence shown here is derived from an EMBL/GenBank/DDBJ whole genome shotgun (WGS) entry which is preliminary data.</text>
</comment>
<feature type="transmembrane region" description="Helical" evidence="7">
    <location>
        <begin position="14"/>
        <end position="36"/>
    </location>
</feature>
<evidence type="ECO:0000313" key="10">
    <source>
        <dbReference type="Proteomes" id="UP000267017"/>
    </source>
</evidence>
<dbReference type="PANTHER" id="PTHR43744:SF9">
    <property type="entry name" value="POLYGALACTURONAN_RHAMNOGALACTURONAN TRANSPORT SYSTEM PERMEASE PROTEIN YTCP"/>
    <property type="match status" value="1"/>
</dbReference>
<gene>
    <name evidence="9" type="ORF">EHV15_24500</name>
</gene>
<keyword evidence="5 7" id="KW-1133">Transmembrane helix</keyword>
<dbReference type="RefSeq" id="WP_128633525.1">
    <property type="nucleotide sequence ID" value="NZ_RRCN01000001.1"/>
</dbReference>
<evidence type="ECO:0000256" key="1">
    <source>
        <dbReference type="ARBA" id="ARBA00004651"/>
    </source>
</evidence>
<dbReference type="OrthoDB" id="9810086at2"/>
<dbReference type="PANTHER" id="PTHR43744">
    <property type="entry name" value="ABC TRANSPORTER PERMEASE PROTEIN MG189-RELATED-RELATED"/>
    <property type="match status" value="1"/>
</dbReference>